<organism evidence="1 2">
    <name type="scientific">Drosophila albomicans</name>
    <name type="common">Fruit fly</name>
    <dbReference type="NCBI Taxonomy" id="7291"/>
    <lineage>
        <taxon>Eukaryota</taxon>
        <taxon>Metazoa</taxon>
        <taxon>Ecdysozoa</taxon>
        <taxon>Arthropoda</taxon>
        <taxon>Hexapoda</taxon>
        <taxon>Insecta</taxon>
        <taxon>Pterygota</taxon>
        <taxon>Neoptera</taxon>
        <taxon>Endopterygota</taxon>
        <taxon>Diptera</taxon>
        <taxon>Brachycera</taxon>
        <taxon>Muscomorpha</taxon>
        <taxon>Ephydroidea</taxon>
        <taxon>Drosophilidae</taxon>
        <taxon>Drosophila</taxon>
    </lineage>
</organism>
<dbReference type="PANTHER" id="PTHR19143:SF327">
    <property type="entry name" value="FI21813P1-RELATED"/>
    <property type="match status" value="1"/>
</dbReference>
<dbReference type="SMART" id="SM00186">
    <property type="entry name" value="FBG"/>
    <property type="match status" value="1"/>
</dbReference>
<sequence>MNRIIKYIFLILLVQQFSSVSAVIEETCELNREMGKQCGSMLDYFRQMKEEFQESVAKDRIIKDLREKLVQQEVNEALIKQLRSQIDYQKRIDSLTESNKKCKAELESKTMKLDSLEVELKELNSILTTKNKKIARMNISKKNSELQLTDQKNKIQETENNLKLCETEVEKLSKLESQVDLKKQTIDRLTTESNFSEECKDDLVDKSNKLEACEVQLSKLNSSLIEKDETISRNNEKIGSLMDSRKTVEWQLEGKQKELLIKKNDNRLCQEENDILNRTLRNNIPSNCTSFGGNYGIHKINVPGLGFFDVLCDSWLVIQQRIFSGEENFNRDWATYREGFGSLHSEFFLGLEKIHRMTSSRRHELYVHLVAKDGSIYTARYDDFKISDEDSGYVLNLGKWNSHDPITLSYHEGMKFTTFDRDNDMRDFNCASLTKYGWWHKACSFCNHNGMESNLICGVHIKEFKMLIRPI</sequence>
<dbReference type="InterPro" id="IPR014716">
    <property type="entry name" value="Fibrinogen_a/b/g_C_1"/>
</dbReference>
<reference evidence="2" key="1">
    <citation type="submission" date="2025-08" db="UniProtKB">
        <authorList>
            <consortium name="RefSeq"/>
        </authorList>
    </citation>
    <scope>IDENTIFICATION</scope>
    <source>
        <strain evidence="2">15112-1751.03</strain>
        <tissue evidence="2">Whole Adult</tissue>
    </source>
</reference>
<dbReference type="RefSeq" id="XP_034104822.1">
    <property type="nucleotide sequence ID" value="XM_034248931.2"/>
</dbReference>
<keyword evidence="1" id="KW-1185">Reference proteome</keyword>
<dbReference type="GO" id="GO:0005615">
    <property type="term" value="C:extracellular space"/>
    <property type="evidence" value="ECO:0007669"/>
    <property type="project" value="TreeGrafter"/>
</dbReference>
<dbReference type="Proteomes" id="UP000515160">
    <property type="component" value="Chromosome 3"/>
</dbReference>
<dbReference type="GeneID" id="117568344"/>
<dbReference type="AlphaFoldDB" id="A0A6P8Y9L2"/>
<dbReference type="Pfam" id="PF00147">
    <property type="entry name" value="Fibrinogen_C"/>
    <property type="match status" value="1"/>
</dbReference>
<dbReference type="InterPro" id="IPR002181">
    <property type="entry name" value="Fibrinogen_a/b/g_C_dom"/>
</dbReference>
<dbReference type="SUPFAM" id="SSF56496">
    <property type="entry name" value="Fibrinogen C-terminal domain-like"/>
    <property type="match status" value="1"/>
</dbReference>
<dbReference type="PROSITE" id="PS51406">
    <property type="entry name" value="FIBRINOGEN_C_2"/>
    <property type="match status" value="1"/>
</dbReference>
<gene>
    <name evidence="2" type="primary">LOC117568344</name>
</gene>
<accession>A0A6P8Y9L2</accession>
<evidence type="ECO:0000313" key="2">
    <source>
        <dbReference type="RefSeq" id="XP_034104822.1"/>
    </source>
</evidence>
<evidence type="ECO:0000313" key="1">
    <source>
        <dbReference type="Proteomes" id="UP000515160"/>
    </source>
</evidence>
<protein>
    <submittedName>
        <fullName evidence="2">Protein scabrous-like</fullName>
    </submittedName>
</protein>
<dbReference type="OrthoDB" id="6145874at2759"/>
<proteinExistence type="predicted"/>
<name>A0A6P8Y9L2_DROAB</name>
<dbReference type="InterPro" id="IPR050373">
    <property type="entry name" value="Fibrinogen_C-term_domain"/>
</dbReference>
<dbReference type="PANTHER" id="PTHR19143">
    <property type="entry name" value="FIBRINOGEN/TENASCIN/ANGIOPOEITIN"/>
    <property type="match status" value="1"/>
</dbReference>
<dbReference type="Gene3D" id="3.90.215.10">
    <property type="entry name" value="Gamma Fibrinogen, chain A, domain 1"/>
    <property type="match status" value="1"/>
</dbReference>
<dbReference type="InterPro" id="IPR036056">
    <property type="entry name" value="Fibrinogen-like_C"/>
</dbReference>